<dbReference type="AlphaFoldDB" id="A0A0F9HLQ9"/>
<evidence type="ECO:0008006" key="2">
    <source>
        <dbReference type="Google" id="ProtNLM"/>
    </source>
</evidence>
<evidence type="ECO:0000313" key="1">
    <source>
        <dbReference type="EMBL" id="KKL82670.1"/>
    </source>
</evidence>
<name>A0A0F9HLQ9_9ZZZZ</name>
<dbReference type="InterPro" id="IPR027396">
    <property type="entry name" value="DsrEFH-like"/>
</dbReference>
<dbReference type="Gene3D" id="3.40.1260.10">
    <property type="entry name" value="DsrEFH-like"/>
    <property type="match status" value="1"/>
</dbReference>
<dbReference type="GO" id="GO:1990228">
    <property type="term" value="C:sulfurtransferase complex"/>
    <property type="evidence" value="ECO:0007669"/>
    <property type="project" value="TreeGrafter"/>
</dbReference>
<sequence>MSMGFFVSDYAQAGDTLDRLAGEGSGIILVANGVYHATVKEGGDSSALLEKSKELYALSEDIKTRGLDESSVDSRVKVVDYSGLVDVVFEKFEQIVWL</sequence>
<organism evidence="1">
    <name type="scientific">marine sediment metagenome</name>
    <dbReference type="NCBI Taxonomy" id="412755"/>
    <lineage>
        <taxon>unclassified sequences</taxon>
        <taxon>metagenomes</taxon>
        <taxon>ecological metagenomes</taxon>
    </lineage>
</organism>
<dbReference type="PANTHER" id="PTHR37526">
    <property type="entry name" value="PROTEIN TUSB"/>
    <property type="match status" value="1"/>
</dbReference>
<comment type="caution">
    <text evidence="1">The sequence shown here is derived from an EMBL/GenBank/DDBJ whole genome shotgun (WGS) entry which is preliminary data.</text>
</comment>
<accession>A0A0F9HLQ9</accession>
<protein>
    <recommendedName>
        <fullName evidence="2">Sulfurtransferase complex subunit TusB</fullName>
    </recommendedName>
</protein>
<dbReference type="EMBL" id="LAZR01022208">
    <property type="protein sequence ID" value="KKL82670.1"/>
    <property type="molecule type" value="Genomic_DNA"/>
</dbReference>
<dbReference type="NCBIfam" id="TIGR03011">
    <property type="entry name" value="sulf_tusB_dsrH"/>
    <property type="match status" value="1"/>
</dbReference>
<dbReference type="InterPro" id="IPR007215">
    <property type="entry name" value="Sulphur_relay_TusB/DsrH"/>
</dbReference>
<dbReference type="Pfam" id="PF04077">
    <property type="entry name" value="DsrH"/>
    <property type="match status" value="1"/>
</dbReference>
<dbReference type="GO" id="GO:0002143">
    <property type="term" value="P:tRNA wobble position uridine thiolation"/>
    <property type="evidence" value="ECO:0007669"/>
    <property type="project" value="InterPro"/>
</dbReference>
<dbReference type="PANTHER" id="PTHR37526:SF1">
    <property type="entry name" value="PROTEIN TUSB"/>
    <property type="match status" value="1"/>
</dbReference>
<dbReference type="SUPFAM" id="SSF75169">
    <property type="entry name" value="DsrEFH-like"/>
    <property type="match status" value="1"/>
</dbReference>
<reference evidence="1" key="1">
    <citation type="journal article" date="2015" name="Nature">
        <title>Complex archaea that bridge the gap between prokaryotes and eukaryotes.</title>
        <authorList>
            <person name="Spang A."/>
            <person name="Saw J.H."/>
            <person name="Jorgensen S.L."/>
            <person name="Zaremba-Niedzwiedzka K."/>
            <person name="Martijn J."/>
            <person name="Lind A.E."/>
            <person name="van Eijk R."/>
            <person name="Schleper C."/>
            <person name="Guy L."/>
            <person name="Ettema T.J."/>
        </authorList>
    </citation>
    <scope>NUCLEOTIDE SEQUENCE</scope>
</reference>
<proteinExistence type="predicted"/>
<gene>
    <name evidence="1" type="ORF">LCGC14_1982450</name>
</gene>